<keyword evidence="2" id="KW-0812">Transmembrane</keyword>
<dbReference type="RefSeq" id="WP_088382509.1">
    <property type="nucleotide sequence ID" value="NZ_NIOF01000001.1"/>
</dbReference>
<accession>A0A246JLI0</accession>
<dbReference type="Proteomes" id="UP000197468">
    <property type="component" value="Unassembled WGS sequence"/>
</dbReference>
<evidence type="ECO:0000256" key="1">
    <source>
        <dbReference type="SAM" id="MobiDB-lite"/>
    </source>
</evidence>
<name>A0A246JLI0_9BURK</name>
<gene>
    <name evidence="4" type="ORF">CDN99_02465</name>
</gene>
<dbReference type="InterPro" id="IPR002656">
    <property type="entry name" value="Acyl_transf_3_dom"/>
</dbReference>
<dbReference type="InterPro" id="IPR050623">
    <property type="entry name" value="Glucan_succinyl_AcylTrfase"/>
</dbReference>
<keyword evidence="2" id="KW-1133">Transmembrane helix</keyword>
<dbReference type="PANTHER" id="PTHR36927">
    <property type="entry name" value="BLR4337 PROTEIN"/>
    <property type="match status" value="1"/>
</dbReference>
<proteinExistence type="predicted"/>
<feature type="transmembrane region" description="Helical" evidence="2">
    <location>
        <begin position="108"/>
        <end position="126"/>
    </location>
</feature>
<feature type="transmembrane region" description="Helical" evidence="2">
    <location>
        <begin position="237"/>
        <end position="256"/>
    </location>
</feature>
<evidence type="ECO:0000313" key="5">
    <source>
        <dbReference type="Proteomes" id="UP000197468"/>
    </source>
</evidence>
<dbReference type="PANTHER" id="PTHR36927:SF3">
    <property type="entry name" value="GLUCANS BIOSYNTHESIS PROTEIN C"/>
    <property type="match status" value="1"/>
</dbReference>
<feature type="region of interest" description="Disordered" evidence="1">
    <location>
        <begin position="1"/>
        <end position="22"/>
    </location>
</feature>
<protein>
    <recommendedName>
        <fullName evidence="3">Acyltransferase 3 domain-containing protein</fullName>
    </recommendedName>
</protein>
<keyword evidence="2" id="KW-0472">Membrane</keyword>
<feature type="transmembrane region" description="Helical" evidence="2">
    <location>
        <begin position="337"/>
        <end position="360"/>
    </location>
</feature>
<dbReference type="OrthoDB" id="9809782at2"/>
<feature type="transmembrane region" description="Helical" evidence="2">
    <location>
        <begin position="198"/>
        <end position="217"/>
    </location>
</feature>
<feature type="transmembrane region" description="Helical" evidence="2">
    <location>
        <begin position="35"/>
        <end position="56"/>
    </location>
</feature>
<feature type="transmembrane region" description="Helical" evidence="2">
    <location>
        <begin position="268"/>
        <end position="288"/>
    </location>
</feature>
<feature type="transmembrane region" description="Helical" evidence="2">
    <location>
        <begin position="303"/>
        <end position="325"/>
    </location>
</feature>
<reference evidence="4 5" key="1">
    <citation type="journal article" date="2008" name="Int. J. Syst. Evol. Microbiol.">
        <title>Description of Roseateles aquatilis sp. nov. and Roseateles terrae sp. nov., in the class Betaproteobacteria, and emended description of the genus Roseateles.</title>
        <authorList>
            <person name="Gomila M."/>
            <person name="Bowien B."/>
            <person name="Falsen E."/>
            <person name="Moore E.R."/>
            <person name="Lalucat J."/>
        </authorList>
    </citation>
    <scope>NUCLEOTIDE SEQUENCE [LARGE SCALE GENOMIC DNA]</scope>
    <source>
        <strain evidence="4 5">CCUG 48205</strain>
    </source>
</reference>
<dbReference type="EMBL" id="NIOF01000001">
    <property type="protein sequence ID" value="OWQ93363.1"/>
    <property type="molecule type" value="Genomic_DNA"/>
</dbReference>
<comment type="caution">
    <text evidence="4">The sequence shown here is derived from an EMBL/GenBank/DDBJ whole genome shotgun (WGS) entry which is preliminary data.</text>
</comment>
<keyword evidence="5" id="KW-1185">Reference proteome</keyword>
<evidence type="ECO:0000256" key="2">
    <source>
        <dbReference type="SAM" id="Phobius"/>
    </source>
</evidence>
<dbReference type="Pfam" id="PF01757">
    <property type="entry name" value="Acyl_transf_3"/>
    <property type="match status" value="1"/>
</dbReference>
<feature type="transmembrane region" description="Helical" evidence="2">
    <location>
        <begin position="366"/>
        <end position="392"/>
    </location>
</feature>
<evidence type="ECO:0000259" key="3">
    <source>
        <dbReference type="Pfam" id="PF01757"/>
    </source>
</evidence>
<feature type="transmembrane region" description="Helical" evidence="2">
    <location>
        <begin position="169"/>
        <end position="186"/>
    </location>
</feature>
<organism evidence="4 5">
    <name type="scientific">Roseateles aquatilis</name>
    <dbReference type="NCBI Taxonomy" id="431061"/>
    <lineage>
        <taxon>Bacteria</taxon>
        <taxon>Pseudomonadati</taxon>
        <taxon>Pseudomonadota</taxon>
        <taxon>Betaproteobacteria</taxon>
        <taxon>Burkholderiales</taxon>
        <taxon>Sphaerotilaceae</taxon>
        <taxon>Roseateles</taxon>
    </lineage>
</organism>
<sequence length="419" mass="47430">MNTPSALASPGASPRAPVASGPTASRLTELDWLRVLAFGLLILYHSGMFYVSWDWHVKSPRLIPELEHWMLWLNPWRMSLLFLISGAATSLMAARGTPGLIRARGKRLLLPLLFGMTVIVPPQAYLEVVEKLHYAGSYLDFLALYFQGYHGFCRTGDCLRLPTWNHLWFLPYLWTYTVLVLLALRWDRAQAAIAHPAWRGIVSGTRLLWVPWLLFALLRQHLLDRFPSTHDLVNDWYQHPLYFAMFVLGFVLFGSREDRHGAWEAARRLRWVALIAAVAVQLLSQQIWQHWTATHGDEAPDALLMALRALNAGKQWLPIVAALGWGRQLLANRDTPLLRWLTVAVFPFYIVHQTVTVIAAHKLAALHWPLALEAFAVVAITAAACVLAALIAMRVDALRPWMGLAPENKKPGTLRYRVS</sequence>
<feature type="domain" description="Acyltransferase 3" evidence="3">
    <location>
        <begin position="29"/>
        <end position="389"/>
    </location>
</feature>
<evidence type="ECO:0000313" key="4">
    <source>
        <dbReference type="EMBL" id="OWQ93363.1"/>
    </source>
</evidence>
<dbReference type="GO" id="GO:0016747">
    <property type="term" value="F:acyltransferase activity, transferring groups other than amino-acyl groups"/>
    <property type="evidence" value="ECO:0007669"/>
    <property type="project" value="InterPro"/>
</dbReference>
<dbReference type="AlphaFoldDB" id="A0A246JLI0"/>
<feature type="transmembrane region" description="Helical" evidence="2">
    <location>
        <begin position="76"/>
        <end position="96"/>
    </location>
</feature>